<keyword evidence="2" id="KW-0472">Membrane</keyword>
<dbReference type="AlphaFoldDB" id="A0A6J8CG97"/>
<dbReference type="SUPFAM" id="SSF103473">
    <property type="entry name" value="MFS general substrate transporter"/>
    <property type="match status" value="1"/>
</dbReference>
<feature type="transmembrane region" description="Helical" evidence="2">
    <location>
        <begin position="307"/>
        <end position="327"/>
    </location>
</feature>
<proteinExistence type="predicted"/>
<feature type="transmembrane region" description="Helical" evidence="2">
    <location>
        <begin position="178"/>
        <end position="202"/>
    </location>
</feature>
<feature type="transmembrane region" description="Helical" evidence="2">
    <location>
        <begin position="242"/>
        <end position="261"/>
    </location>
</feature>
<organism evidence="3 4">
    <name type="scientific">Mytilus coruscus</name>
    <name type="common">Sea mussel</name>
    <dbReference type="NCBI Taxonomy" id="42192"/>
    <lineage>
        <taxon>Eukaryota</taxon>
        <taxon>Metazoa</taxon>
        <taxon>Spiralia</taxon>
        <taxon>Lophotrochozoa</taxon>
        <taxon>Mollusca</taxon>
        <taxon>Bivalvia</taxon>
        <taxon>Autobranchia</taxon>
        <taxon>Pteriomorphia</taxon>
        <taxon>Mytilida</taxon>
        <taxon>Mytiloidea</taxon>
        <taxon>Mytilidae</taxon>
        <taxon>Mytilinae</taxon>
        <taxon>Mytilus</taxon>
    </lineage>
</organism>
<feature type="compositionally biased region" description="Polar residues" evidence="1">
    <location>
        <begin position="22"/>
        <end position="35"/>
    </location>
</feature>
<feature type="compositionally biased region" description="Basic and acidic residues" evidence="1">
    <location>
        <begin position="44"/>
        <end position="62"/>
    </location>
</feature>
<accession>A0A6J8CG97</accession>
<evidence type="ECO:0000256" key="1">
    <source>
        <dbReference type="SAM" id="MobiDB-lite"/>
    </source>
</evidence>
<keyword evidence="4" id="KW-1185">Reference proteome</keyword>
<feature type="transmembrane region" description="Helical" evidence="2">
    <location>
        <begin position="124"/>
        <end position="146"/>
    </location>
</feature>
<feature type="region of interest" description="Disordered" evidence="1">
    <location>
        <begin position="22"/>
        <end position="62"/>
    </location>
</feature>
<dbReference type="InterPro" id="IPR011701">
    <property type="entry name" value="MFS"/>
</dbReference>
<keyword evidence="2" id="KW-1133">Transmembrane helix</keyword>
<keyword evidence="2" id="KW-0812">Transmembrane</keyword>
<dbReference type="OrthoDB" id="6499973at2759"/>
<feature type="transmembrane region" description="Helical" evidence="2">
    <location>
        <begin position="153"/>
        <end position="172"/>
    </location>
</feature>
<feature type="region of interest" description="Disordered" evidence="1">
    <location>
        <begin position="623"/>
        <end position="643"/>
    </location>
</feature>
<protein>
    <submittedName>
        <fullName evidence="3">Uncharacterized protein</fullName>
    </submittedName>
</protein>
<feature type="transmembrane region" description="Helical" evidence="2">
    <location>
        <begin position="339"/>
        <end position="363"/>
    </location>
</feature>
<dbReference type="PANTHER" id="PTHR11360">
    <property type="entry name" value="MONOCARBOXYLATE TRANSPORTER"/>
    <property type="match status" value="1"/>
</dbReference>
<feature type="transmembrane region" description="Helical" evidence="2">
    <location>
        <begin position="375"/>
        <end position="394"/>
    </location>
</feature>
<dbReference type="EMBL" id="CACVKT020005298">
    <property type="protein sequence ID" value="CAC5394506.1"/>
    <property type="molecule type" value="Genomic_DNA"/>
</dbReference>
<feature type="transmembrane region" description="Helical" evidence="2">
    <location>
        <begin position="400"/>
        <end position="422"/>
    </location>
</feature>
<dbReference type="InterPro" id="IPR036259">
    <property type="entry name" value="MFS_trans_sf"/>
</dbReference>
<dbReference type="InterPro" id="IPR050327">
    <property type="entry name" value="Proton-linked_MCT"/>
</dbReference>
<feature type="transmembrane region" description="Helical" evidence="2">
    <location>
        <begin position="468"/>
        <end position="487"/>
    </location>
</feature>
<sequence length="692" mass="76964">MNNCTQRELSTEINRCSERSSIFHNSSSESGNTTHDGSKGSGGSRRDIGMKPQLKKDVGLDNDPKVTTRIDFGDYFPEGGWGWVVTGACTLVYILCNGFHFAFGTLYICILEDKTGFTANEDEAAWLGSVGISITLFLSPIISTICQRKSARIYAVIGGLICALGCLFLAFSNQMEQVFISHCVVLSPGSGITLNTANIIIGRYFRKKRELAEMIMLSGTGLGAALLAVLFRELYWKLEWRYALQCIAGLLVLTILAGSLYRSASMYHPRRKVIMHIKSQKKNRHEGEDDSPPYFDFSALHMRGLQALMVISGIVGLGIYVPFVAIIKTGKDLKLEKDMLLLLNIYLGLGFLIGVYAQGYIIIRDSKECSICRRHLCQSCCIACGVLTFLLLLAKDFNSLALYAWGFGIFCGGYFYTLKMYAYELVKYKLMERAWGFICAAHFIPVLIGSPISLYLNQVHGELHQLQAGYIFAGSAMVLGGLLFFFMPPLEKHKSNQEVIQISKQLCSKNTAEATALLDLDLSDAMVTKPVNNVQFIVSPSRLKHKGKDGGKIQMQCFIHHREREKPKQIILSKITEEKEGLRLDFNEVSQVSLISKNNDSTLPTRLIKPEKEHSVSCGHATDCPSDSTNSHHTGKFSSESCSSKSFEGRKFKKSTDNVKVELFDPPSQEKESTATISYDSDLYINLCEAQV</sequence>
<evidence type="ECO:0000256" key="2">
    <source>
        <dbReference type="SAM" id="Phobius"/>
    </source>
</evidence>
<dbReference type="PANTHER" id="PTHR11360:SF93">
    <property type="entry name" value="MONOCARBOXYLATE TRANSPORTER 7-LIKE PROTEIN"/>
    <property type="match status" value="1"/>
</dbReference>
<dbReference type="GO" id="GO:0022857">
    <property type="term" value="F:transmembrane transporter activity"/>
    <property type="evidence" value="ECO:0007669"/>
    <property type="project" value="InterPro"/>
</dbReference>
<evidence type="ECO:0000313" key="3">
    <source>
        <dbReference type="EMBL" id="CAC5394506.1"/>
    </source>
</evidence>
<name>A0A6J8CG97_MYTCO</name>
<feature type="transmembrane region" description="Helical" evidence="2">
    <location>
        <begin position="214"/>
        <end position="236"/>
    </location>
</feature>
<gene>
    <name evidence="3" type="ORF">MCOR_29247</name>
</gene>
<dbReference type="Gene3D" id="1.20.1250.20">
    <property type="entry name" value="MFS general substrate transporter like domains"/>
    <property type="match status" value="2"/>
</dbReference>
<feature type="transmembrane region" description="Helical" evidence="2">
    <location>
        <begin position="434"/>
        <end position="456"/>
    </location>
</feature>
<evidence type="ECO:0000313" key="4">
    <source>
        <dbReference type="Proteomes" id="UP000507470"/>
    </source>
</evidence>
<reference evidence="3 4" key="1">
    <citation type="submission" date="2020-06" db="EMBL/GenBank/DDBJ databases">
        <authorList>
            <person name="Li R."/>
            <person name="Bekaert M."/>
        </authorList>
    </citation>
    <scope>NUCLEOTIDE SEQUENCE [LARGE SCALE GENOMIC DNA]</scope>
    <source>
        <strain evidence="4">wild</strain>
    </source>
</reference>
<dbReference type="Pfam" id="PF07690">
    <property type="entry name" value="MFS_1"/>
    <property type="match status" value="1"/>
</dbReference>
<dbReference type="Proteomes" id="UP000507470">
    <property type="component" value="Unassembled WGS sequence"/>
</dbReference>
<feature type="transmembrane region" description="Helical" evidence="2">
    <location>
        <begin position="81"/>
        <end position="104"/>
    </location>
</feature>